<dbReference type="Pfam" id="PF21231">
    <property type="entry name" value="GH141_M"/>
    <property type="match status" value="1"/>
</dbReference>
<dbReference type="Gene3D" id="1.10.1330.10">
    <property type="entry name" value="Dockerin domain"/>
    <property type="match status" value="1"/>
</dbReference>
<organism evidence="4 5">
    <name type="scientific">Paenibacillus psychroresistens</name>
    <dbReference type="NCBI Taxonomy" id="1778678"/>
    <lineage>
        <taxon>Bacteria</taxon>
        <taxon>Bacillati</taxon>
        <taxon>Bacillota</taxon>
        <taxon>Bacilli</taxon>
        <taxon>Bacillales</taxon>
        <taxon>Paenibacillaceae</taxon>
        <taxon>Paenibacillus</taxon>
    </lineage>
</organism>
<dbReference type="Gene3D" id="1.20.1270.90">
    <property type="entry name" value="AF1782-like"/>
    <property type="match status" value="1"/>
</dbReference>
<keyword evidence="5" id="KW-1185">Reference proteome</keyword>
<dbReference type="AlphaFoldDB" id="A0A6B8RDC9"/>
<sequence>MFKVKKFFSILISLMIMLTLVYQPNSAYIGTAHATDIAYYVSPSGNDSTGNGSIGSPYKTITKARDVIRAFISGGMTGNITVYLRGGSYFQTSKVSFNESDSGRNGYTIKYTNYTGEEPIIYGGEKLTGWTLHSGSIYKKNVGTDWSSNYLTENGVLGTKARYPNSGYKTVAAPYVSSDPRNKFHFSPGDIPSISNLSDAEIYVWPGGPEGTHNWFAGVVPIATIDDVSNLVGLESPAFYELGVGTRYFVQGAIELLDQPGEFYLDTNAGMLYYWPMNPNIETLEIAAARSDTLFEFKGSSTSNLVQNIIVEGITFSTSNYIDDYESAGLITLENAQYITVANSKLHNSGTNGILGVNYVKNNTFSGNLIYDIGVSGVFLHVKDGQLGDNLSQYNTITNNHIYNLGQTIGHGNGIELKHSGYNTVSYNRIHDSKRFGIRVVTNSLEYGGTIANSETKGNVFEFNDLFNCMTDSQDGGLFYTWGTTTENTFRNNMLHDSNVYFSYGFGYYNDDDTDRMNAHDNLIYGLQRQASGGALNAAVVIRGTNNKFNNNVVANNPLTTLGALEYFTSQTSTGGRRNTTNIEVNHNIIFNSAPTDSLNHWYDGVIHHNLDWNTGRFGSVDYNLAFNSTGGHNVQTTNQLENAVGWSRWQTIGFDTNYPVGLNALGYDTHSIAGQNPQFMDAAQSDYRLKPNSPAYALGYHDINAEPMGLLSTFNFTDSSESIDKLFIKSATTNAGNATVEVLSNSTVQLTVSGRTLSGYLLPNLAGYTTYASADSAIASVNSSGLVTANAPGIAKITATVTKNAIVKTVDIYIKTAEAAPTPAPTLPFSDNFESESDTWTEVVGAWDIITDGTQVYTQTNAVGEAFATAGNPSWSNYSVSADVKRLSGTSAAIVGRLFANDQFYQFEITGTHWFIYKNDRAQWTQLAGGSYNSDTSTFYNLKMEFNSSNITAFINDIEVGTATDSTFSTGKIGLRQYSSTAKYDNVSVQSIEEAPTPNALLSGPDYVLAGNTLDMTYSLVNVTSNVYAKELTVNFDPTILQYEGASSLIDGFDVILDSQTPGKVRIIEASTGPDSGFSGTIDLLLLHFLALTPGEGDIYLTDVKVADDGGNVTDLDVGLAHHVVITDRAALNEKITEAVNSITNAQIHETLWGHYKQSVVNALNTANQNANLVTNNVAASQTQVDAAEIALAASLETFRNAVNATASIGDLSLVASNYGASSTSSNWATIQMYDLDHDNKLDIVDLVAIARIILGII</sequence>
<dbReference type="GO" id="GO:0000272">
    <property type="term" value="P:polysaccharide catabolic process"/>
    <property type="evidence" value="ECO:0007669"/>
    <property type="project" value="InterPro"/>
</dbReference>
<dbReference type="InterPro" id="IPR008964">
    <property type="entry name" value="Invasin/intimin_cell_adhesion"/>
</dbReference>
<gene>
    <name evidence="4" type="ORF">EHS13_05740</name>
</gene>
<dbReference type="SUPFAM" id="SSF51126">
    <property type="entry name" value="Pectin lyase-like"/>
    <property type="match status" value="1"/>
</dbReference>
<dbReference type="SMART" id="SM00710">
    <property type="entry name" value="PbH1"/>
    <property type="match status" value="7"/>
</dbReference>
<dbReference type="InterPro" id="IPR002102">
    <property type="entry name" value="Cohesin_dom"/>
</dbReference>
<evidence type="ECO:0000256" key="2">
    <source>
        <dbReference type="SAM" id="SignalP"/>
    </source>
</evidence>
<dbReference type="Proteomes" id="UP000426246">
    <property type="component" value="Chromosome"/>
</dbReference>
<dbReference type="InterPro" id="IPR011050">
    <property type="entry name" value="Pectin_lyase_fold/virulence"/>
</dbReference>
<dbReference type="InterPro" id="IPR003343">
    <property type="entry name" value="Big_2"/>
</dbReference>
<dbReference type="SMART" id="SM00635">
    <property type="entry name" value="BID_2"/>
    <property type="match status" value="1"/>
</dbReference>
<dbReference type="GO" id="GO:0030246">
    <property type="term" value="F:carbohydrate binding"/>
    <property type="evidence" value="ECO:0007669"/>
    <property type="project" value="InterPro"/>
</dbReference>
<protein>
    <recommendedName>
        <fullName evidence="1">Probable pectate lyase C</fullName>
    </recommendedName>
</protein>
<dbReference type="OrthoDB" id="9808066at2"/>
<dbReference type="Pfam" id="PF00963">
    <property type="entry name" value="Cohesin"/>
    <property type="match status" value="1"/>
</dbReference>
<dbReference type="InterPro" id="IPR006626">
    <property type="entry name" value="PbH1"/>
</dbReference>
<dbReference type="Gene3D" id="2.160.20.10">
    <property type="entry name" value="Single-stranded right-handed beta-helix, Pectin lyase-like"/>
    <property type="match status" value="2"/>
</dbReference>
<accession>A0A6B8RDC9</accession>
<dbReference type="EMBL" id="CP034235">
    <property type="protein sequence ID" value="QGQ94441.1"/>
    <property type="molecule type" value="Genomic_DNA"/>
</dbReference>
<dbReference type="InterPro" id="IPR048482">
    <property type="entry name" value="GH141_ins"/>
</dbReference>
<dbReference type="Gene3D" id="2.60.40.1080">
    <property type="match status" value="1"/>
</dbReference>
<dbReference type="PANTHER" id="PTHR36453:SF1">
    <property type="entry name" value="RIGHT HANDED BETA HELIX DOMAIN-CONTAINING PROTEIN"/>
    <property type="match status" value="1"/>
</dbReference>
<dbReference type="CDD" id="cd08547">
    <property type="entry name" value="Type_II_cohesin"/>
    <property type="match status" value="1"/>
</dbReference>
<evidence type="ECO:0000313" key="4">
    <source>
        <dbReference type="EMBL" id="QGQ94441.1"/>
    </source>
</evidence>
<dbReference type="Pfam" id="PF02368">
    <property type="entry name" value="Big_2"/>
    <property type="match status" value="1"/>
</dbReference>
<dbReference type="PANTHER" id="PTHR36453">
    <property type="entry name" value="SECRETED PROTEIN-RELATED"/>
    <property type="match status" value="1"/>
</dbReference>
<feature type="chain" id="PRO_5038402335" description="Probable pectate lyase C" evidence="2">
    <location>
        <begin position="28"/>
        <end position="1259"/>
    </location>
</feature>
<dbReference type="SUPFAM" id="SSF49384">
    <property type="entry name" value="Carbohydrate-binding domain"/>
    <property type="match status" value="1"/>
</dbReference>
<dbReference type="KEGG" id="ppsc:EHS13_05740"/>
<evidence type="ECO:0000256" key="1">
    <source>
        <dbReference type="ARBA" id="ARBA00016512"/>
    </source>
</evidence>
<dbReference type="Gene3D" id="2.60.40.680">
    <property type="match status" value="1"/>
</dbReference>
<dbReference type="InterPro" id="IPR036439">
    <property type="entry name" value="Dockerin_dom_sf"/>
</dbReference>
<feature type="signal peptide" evidence="2">
    <location>
        <begin position="1"/>
        <end position="27"/>
    </location>
</feature>
<dbReference type="InterPro" id="IPR008965">
    <property type="entry name" value="CBM2/CBM3_carb-bd_dom_sf"/>
</dbReference>
<proteinExistence type="predicted"/>
<reference evidence="5" key="1">
    <citation type="submission" date="2018-11" db="EMBL/GenBank/DDBJ databases">
        <title>Complete genome sequence of Paenibacillus sp. ML311-T8.</title>
        <authorList>
            <person name="Nam Y.-D."/>
            <person name="Kang J."/>
            <person name="Chung W.-H."/>
            <person name="Park Y.S."/>
        </authorList>
    </citation>
    <scope>NUCLEOTIDE SEQUENCE [LARGE SCALE GENOMIC DNA]</scope>
    <source>
        <strain evidence="5">ML311-T8</strain>
    </source>
</reference>
<feature type="domain" description="BIG2" evidence="3">
    <location>
        <begin position="728"/>
        <end position="811"/>
    </location>
</feature>
<evidence type="ECO:0000313" key="5">
    <source>
        <dbReference type="Proteomes" id="UP000426246"/>
    </source>
</evidence>
<keyword evidence="2" id="KW-0732">Signal</keyword>
<dbReference type="PROSITE" id="PS00018">
    <property type="entry name" value="EF_HAND_1"/>
    <property type="match status" value="1"/>
</dbReference>
<dbReference type="SUPFAM" id="SSF49373">
    <property type="entry name" value="Invasin/intimin cell-adhesion fragments"/>
    <property type="match status" value="1"/>
</dbReference>
<dbReference type="Gene3D" id="2.60.120.560">
    <property type="entry name" value="Exo-inulinase, domain 1"/>
    <property type="match status" value="1"/>
</dbReference>
<name>A0A6B8RDC9_9BACL</name>
<dbReference type="InterPro" id="IPR018247">
    <property type="entry name" value="EF_Hand_1_Ca_BS"/>
</dbReference>
<evidence type="ECO:0000259" key="3">
    <source>
        <dbReference type="SMART" id="SM00635"/>
    </source>
</evidence>
<dbReference type="RefSeq" id="WP_155699444.1">
    <property type="nucleotide sequence ID" value="NZ_CP034235.1"/>
</dbReference>
<dbReference type="InterPro" id="IPR012334">
    <property type="entry name" value="Pectin_lyas_fold"/>
</dbReference>